<reference evidence="2 3" key="1">
    <citation type="submission" date="2019-09" db="EMBL/GenBank/DDBJ databases">
        <authorList>
            <person name="Ou C."/>
        </authorList>
    </citation>
    <scope>NUCLEOTIDE SEQUENCE [LARGE SCALE GENOMIC DNA]</scope>
    <source>
        <strain evidence="2">S2</strain>
        <tissue evidence="2">Leaf</tissue>
    </source>
</reference>
<keyword evidence="3" id="KW-1185">Reference proteome</keyword>
<evidence type="ECO:0000313" key="2">
    <source>
        <dbReference type="EMBL" id="KAB2617732.1"/>
    </source>
</evidence>
<sequence>MVRSRLGSPSTSHRLNNLDAWTAYSNTLFGPSSEAIVSRASLSRNGPKSELSKEASGKIGSREAGWGLLDQASEGLDRDGD</sequence>
<proteinExistence type="predicted"/>
<feature type="region of interest" description="Disordered" evidence="1">
    <location>
        <begin position="40"/>
        <end position="81"/>
    </location>
</feature>
<accession>A0A5N5GVM3</accession>
<reference evidence="2 3" key="3">
    <citation type="submission" date="2019-11" db="EMBL/GenBank/DDBJ databases">
        <title>A de novo genome assembly of a pear dwarfing rootstock.</title>
        <authorList>
            <person name="Wang F."/>
            <person name="Wang J."/>
            <person name="Li S."/>
            <person name="Zhang Y."/>
            <person name="Fang M."/>
            <person name="Ma L."/>
            <person name="Zhao Y."/>
            <person name="Jiang S."/>
        </authorList>
    </citation>
    <scope>NUCLEOTIDE SEQUENCE [LARGE SCALE GENOMIC DNA]</scope>
    <source>
        <strain evidence="2">S2</strain>
        <tissue evidence="2">Leaf</tissue>
    </source>
</reference>
<evidence type="ECO:0000313" key="3">
    <source>
        <dbReference type="Proteomes" id="UP000327157"/>
    </source>
</evidence>
<name>A0A5N5GVM3_9ROSA</name>
<evidence type="ECO:0000256" key="1">
    <source>
        <dbReference type="SAM" id="MobiDB-lite"/>
    </source>
</evidence>
<gene>
    <name evidence="2" type="ORF">D8674_013601</name>
</gene>
<comment type="caution">
    <text evidence="2">The sequence shown here is derived from an EMBL/GenBank/DDBJ whole genome shotgun (WGS) entry which is preliminary data.</text>
</comment>
<dbReference type="Proteomes" id="UP000327157">
    <property type="component" value="Chromosome 15"/>
</dbReference>
<protein>
    <submittedName>
        <fullName evidence="2">Kinesin light chain-like</fullName>
    </submittedName>
</protein>
<organism evidence="2 3">
    <name type="scientific">Pyrus ussuriensis x Pyrus communis</name>
    <dbReference type="NCBI Taxonomy" id="2448454"/>
    <lineage>
        <taxon>Eukaryota</taxon>
        <taxon>Viridiplantae</taxon>
        <taxon>Streptophyta</taxon>
        <taxon>Embryophyta</taxon>
        <taxon>Tracheophyta</taxon>
        <taxon>Spermatophyta</taxon>
        <taxon>Magnoliopsida</taxon>
        <taxon>eudicotyledons</taxon>
        <taxon>Gunneridae</taxon>
        <taxon>Pentapetalae</taxon>
        <taxon>rosids</taxon>
        <taxon>fabids</taxon>
        <taxon>Rosales</taxon>
        <taxon>Rosaceae</taxon>
        <taxon>Amygdaloideae</taxon>
        <taxon>Maleae</taxon>
        <taxon>Pyrus</taxon>
    </lineage>
</organism>
<reference evidence="3" key="2">
    <citation type="submission" date="2019-10" db="EMBL/GenBank/DDBJ databases">
        <title>A de novo genome assembly of a pear dwarfing rootstock.</title>
        <authorList>
            <person name="Wang F."/>
            <person name="Wang J."/>
            <person name="Li S."/>
            <person name="Zhang Y."/>
            <person name="Fang M."/>
            <person name="Ma L."/>
            <person name="Zhao Y."/>
            <person name="Jiang S."/>
        </authorList>
    </citation>
    <scope>NUCLEOTIDE SEQUENCE [LARGE SCALE GENOMIC DNA]</scope>
</reference>
<dbReference type="EMBL" id="SMOL01000401">
    <property type="protein sequence ID" value="KAB2617732.1"/>
    <property type="molecule type" value="Genomic_DNA"/>
</dbReference>
<dbReference type="AlphaFoldDB" id="A0A5N5GVM3"/>